<dbReference type="Proteomes" id="UP000492821">
    <property type="component" value="Unassembled WGS sequence"/>
</dbReference>
<keyword evidence="1" id="KW-0472">Membrane</keyword>
<dbReference type="SUPFAM" id="SSF50978">
    <property type="entry name" value="WD40 repeat-like"/>
    <property type="match status" value="1"/>
</dbReference>
<protein>
    <submittedName>
        <fullName evidence="3">Adipocyte plasma membrane-associated protein</fullName>
    </submittedName>
</protein>
<reference evidence="3" key="2">
    <citation type="submission" date="2020-10" db="UniProtKB">
        <authorList>
            <consortium name="WormBaseParasite"/>
        </authorList>
    </citation>
    <scope>IDENTIFICATION</scope>
</reference>
<accession>A0A7E4W6B8</accession>
<feature type="transmembrane region" description="Helical" evidence="1">
    <location>
        <begin position="7"/>
        <end position="29"/>
    </location>
</feature>
<reference evidence="2" key="1">
    <citation type="journal article" date="2013" name="Genetics">
        <title>The draft genome and transcriptome of Panagrellus redivivus are shaped by the harsh demands of a free-living lifestyle.</title>
        <authorList>
            <person name="Srinivasan J."/>
            <person name="Dillman A.R."/>
            <person name="Macchietto M.G."/>
            <person name="Heikkinen L."/>
            <person name="Lakso M."/>
            <person name="Fracchia K.M."/>
            <person name="Antoshechkin I."/>
            <person name="Mortazavi A."/>
            <person name="Wong G."/>
            <person name="Sternberg P.W."/>
        </authorList>
    </citation>
    <scope>NUCLEOTIDE SEQUENCE [LARGE SCALE GENOMIC DNA]</scope>
    <source>
        <strain evidence="2">MT8872</strain>
    </source>
</reference>
<dbReference type="AlphaFoldDB" id="A0A7E4W6B8"/>
<evidence type="ECO:0000313" key="2">
    <source>
        <dbReference type="Proteomes" id="UP000492821"/>
    </source>
</evidence>
<proteinExistence type="predicted"/>
<evidence type="ECO:0000256" key="1">
    <source>
        <dbReference type="SAM" id="Phobius"/>
    </source>
</evidence>
<keyword evidence="1" id="KW-1133">Transmembrane helix</keyword>
<name>A0A7E4W6B8_PANRE</name>
<evidence type="ECO:0000313" key="3">
    <source>
        <dbReference type="WBParaSite" id="Pan_g6616.t1"/>
    </source>
</evidence>
<keyword evidence="1" id="KW-0812">Transmembrane</keyword>
<keyword evidence="2" id="KW-1185">Reference proteome</keyword>
<organism evidence="2 3">
    <name type="scientific">Panagrellus redivivus</name>
    <name type="common">Microworm</name>
    <dbReference type="NCBI Taxonomy" id="6233"/>
    <lineage>
        <taxon>Eukaryota</taxon>
        <taxon>Metazoa</taxon>
        <taxon>Ecdysozoa</taxon>
        <taxon>Nematoda</taxon>
        <taxon>Chromadorea</taxon>
        <taxon>Rhabditida</taxon>
        <taxon>Tylenchina</taxon>
        <taxon>Panagrolaimomorpha</taxon>
        <taxon>Panagrolaimoidea</taxon>
        <taxon>Panagrolaimidae</taxon>
        <taxon>Panagrellus</taxon>
    </lineage>
</organism>
<dbReference type="WBParaSite" id="Pan_g6616.t1">
    <property type="protein sequence ID" value="Pan_g6616.t1"/>
    <property type="gene ID" value="Pan_g6616"/>
</dbReference>
<sequence>MNHVAGFLLIVFLLIGGFIAITGVFIFMINEPDPNEKIYQQAAERMENRKQMLRIDSSQEVQPTERIPLRTLSTVLLTTTTPLMTDASTSAKPLTPPPLKYFDRASPVTVRVNNIVFQGLERPTTTAPKEIQAYGETRLSQVFELHPPHNQKISTILIRQNLLYLPLANGDIVAYNVSDYKPVHTINTSLVIHHLGFLANGKMVATEMRKSTLSILDENGFIEKQLNLDYDSKDMQVFNDEIYVLSRTNRNIFIYDSSLRFKRDITFDNELQETCNFIRPIEDAIFISCQSAVLEVTQIGRMIQKYSIPGGSYSLAINLLHDSLLAVVRGKPELHAFDRREGHLLTRFTSSEHKTAIWSALAIHHNKLYALEYVRNVVHVFYLP</sequence>
<dbReference type="InterPro" id="IPR036322">
    <property type="entry name" value="WD40_repeat_dom_sf"/>
</dbReference>